<dbReference type="PROSITE" id="PS51504">
    <property type="entry name" value="H15"/>
    <property type="match status" value="1"/>
</dbReference>
<feature type="region of interest" description="Disordered" evidence="20">
    <location>
        <begin position="1873"/>
        <end position="2082"/>
    </location>
</feature>
<dbReference type="InterPro" id="IPR040706">
    <property type="entry name" value="Zf-MYST"/>
</dbReference>
<dbReference type="InterPro" id="IPR002717">
    <property type="entry name" value="HAT_MYST-type"/>
</dbReference>
<dbReference type="CDD" id="cd22541">
    <property type="entry name" value="SP5_N"/>
    <property type="match status" value="1"/>
</dbReference>
<dbReference type="SMART" id="SM00249">
    <property type="entry name" value="PHD"/>
    <property type="match status" value="2"/>
</dbReference>
<feature type="region of interest" description="Disordered" evidence="20">
    <location>
        <begin position="567"/>
        <end position="848"/>
    </location>
</feature>
<dbReference type="RefSeq" id="XP_015585953.1">
    <property type="nucleotide sequence ID" value="XM_015730467.2"/>
</dbReference>
<evidence type="ECO:0000256" key="11">
    <source>
        <dbReference type="ARBA" id="ARBA00022833"/>
    </source>
</evidence>
<feature type="compositionally biased region" description="Basic and acidic residues" evidence="20">
    <location>
        <begin position="678"/>
        <end position="702"/>
    </location>
</feature>
<feature type="domain" description="MYST-type HAT" evidence="23">
    <location>
        <begin position="885"/>
        <end position="1166"/>
    </location>
</feature>
<feature type="compositionally biased region" description="Pro residues" evidence="20">
    <location>
        <begin position="2171"/>
        <end position="2187"/>
    </location>
</feature>
<evidence type="ECO:0000256" key="17">
    <source>
        <dbReference type="ARBA" id="ARBA00048017"/>
    </source>
</evidence>
<keyword evidence="8" id="KW-0479">Metal-binding</keyword>
<feature type="compositionally biased region" description="Polar residues" evidence="20">
    <location>
        <begin position="2145"/>
        <end position="2165"/>
    </location>
</feature>
<comment type="subcellular location">
    <subcellularLocation>
        <location evidence="1">Nucleus</location>
    </subcellularLocation>
</comment>
<evidence type="ECO:0000256" key="12">
    <source>
        <dbReference type="ARBA" id="ARBA00022843"/>
    </source>
</evidence>
<dbReference type="GeneID" id="107263368"/>
<dbReference type="GO" id="GO:0006357">
    <property type="term" value="P:regulation of transcription by RNA polymerase II"/>
    <property type="evidence" value="ECO:0007669"/>
    <property type="project" value="TreeGrafter"/>
</dbReference>
<feature type="compositionally biased region" description="Low complexity" evidence="20">
    <location>
        <begin position="359"/>
        <end position="371"/>
    </location>
</feature>
<evidence type="ECO:0000256" key="18">
    <source>
        <dbReference type="PIRSR" id="PIRSR602717-51"/>
    </source>
</evidence>
<evidence type="ECO:0000256" key="14">
    <source>
        <dbReference type="ARBA" id="ARBA00022990"/>
    </source>
</evidence>
<evidence type="ECO:0000256" key="5">
    <source>
        <dbReference type="ARBA" id="ARBA00022499"/>
    </source>
</evidence>
<dbReference type="PROSITE" id="PS52014">
    <property type="entry name" value="SAMD1_WH"/>
    <property type="match status" value="1"/>
</dbReference>
<feature type="compositionally biased region" description="Basic and acidic residues" evidence="20">
    <location>
        <begin position="1630"/>
        <end position="1650"/>
    </location>
</feature>
<dbReference type="GO" id="GO:0003712">
    <property type="term" value="F:transcription coregulator activity"/>
    <property type="evidence" value="ECO:0007669"/>
    <property type="project" value="TreeGrafter"/>
</dbReference>
<dbReference type="InterPro" id="IPR036388">
    <property type="entry name" value="WH-like_DNA-bd_sf"/>
</dbReference>
<evidence type="ECO:0000256" key="3">
    <source>
        <dbReference type="ARBA" id="ARBA00013184"/>
    </source>
</evidence>
<evidence type="ECO:0000256" key="13">
    <source>
        <dbReference type="ARBA" id="ARBA00022853"/>
    </source>
</evidence>
<evidence type="ECO:0000256" key="2">
    <source>
        <dbReference type="ARBA" id="ARBA00010107"/>
    </source>
</evidence>
<evidence type="ECO:0000259" key="22">
    <source>
        <dbReference type="PROSITE" id="PS51504"/>
    </source>
</evidence>
<dbReference type="Gene3D" id="3.30.40.10">
    <property type="entry name" value="Zinc/RING finger domain, C3HC4 (zinc finger)"/>
    <property type="match status" value="1"/>
</dbReference>
<keyword evidence="25" id="KW-1185">Reference proteome</keyword>
<keyword evidence="4" id="KW-0678">Repressor</keyword>
<reference evidence="26" key="1">
    <citation type="submission" date="2025-08" db="UniProtKB">
        <authorList>
            <consortium name="RefSeq"/>
        </authorList>
    </citation>
    <scope>IDENTIFICATION</scope>
</reference>
<dbReference type="PANTHER" id="PTHR10615:SF217">
    <property type="entry name" value="HISTONE ACETYLTRANSFERASE"/>
    <property type="match status" value="1"/>
</dbReference>
<feature type="region of interest" description="Disordered" evidence="20">
    <location>
        <begin position="1173"/>
        <end position="1794"/>
    </location>
</feature>
<keyword evidence="6" id="KW-0597">Phosphoprotein</keyword>
<feature type="compositionally biased region" description="Acidic residues" evidence="20">
    <location>
        <begin position="1255"/>
        <end position="1264"/>
    </location>
</feature>
<feature type="compositionally biased region" description="Low complexity" evidence="20">
    <location>
        <begin position="2009"/>
        <end position="2044"/>
    </location>
</feature>
<feature type="region of interest" description="Disordered" evidence="20">
    <location>
        <begin position="299"/>
        <end position="395"/>
    </location>
</feature>
<keyword evidence="12" id="KW-0832">Ubl conjugation</keyword>
<feature type="region of interest" description="Disordered" evidence="20">
    <location>
        <begin position="152"/>
        <end position="181"/>
    </location>
</feature>
<comment type="similarity">
    <text evidence="2">Belongs to the MYST (SAS/MOZ) family.</text>
</comment>
<dbReference type="InterPro" id="IPR005818">
    <property type="entry name" value="Histone_H1/H5_H15"/>
</dbReference>
<feature type="compositionally biased region" description="Basic and acidic residues" evidence="20">
    <location>
        <begin position="306"/>
        <end position="315"/>
    </location>
</feature>
<feature type="active site" description="Proton donor/acceptor" evidence="18">
    <location>
        <position position="1062"/>
    </location>
</feature>
<dbReference type="CTD" id="37859"/>
<feature type="compositionally biased region" description="Basic residues" evidence="20">
    <location>
        <begin position="1206"/>
        <end position="1220"/>
    </location>
</feature>
<feature type="compositionally biased region" description="Low complexity" evidence="20">
    <location>
        <begin position="1888"/>
        <end position="1953"/>
    </location>
</feature>
<dbReference type="GO" id="GO:0006334">
    <property type="term" value="P:nucleosome assembly"/>
    <property type="evidence" value="ECO:0007669"/>
    <property type="project" value="InterPro"/>
</dbReference>
<evidence type="ECO:0000259" key="23">
    <source>
        <dbReference type="PROSITE" id="PS51726"/>
    </source>
</evidence>
<dbReference type="Pfam" id="PF21524">
    <property type="entry name" value="SAMD1_WH"/>
    <property type="match status" value="1"/>
</dbReference>
<dbReference type="GO" id="GO:0005634">
    <property type="term" value="C:nucleus"/>
    <property type="evidence" value="ECO:0007669"/>
    <property type="project" value="UniProtKB-SubCell"/>
</dbReference>
<feature type="domain" description="PHD-type" evidence="21">
    <location>
        <begin position="249"/>
        <end position="300"/>
    </location>
</feature>
<dbReference type="SUPFAM" id="SSF57903">
    <property type="entry name" value="FYVE/PHD zinc finger"/>
    <property type="match status" value="1"/>
</dbReference>
<feature type="compositionally biased region" description="Polar residues" evidence="20">
    <location>
        <begin position="346"/>
        <end position="357"/>
    </location>
</feature>
<dbReference type="PROSITE" id="PS51726">
    <property type="entry name" value="MYST_HAT"/>
    <property type="match status" value="1"/>
</dbReference>
<feature type="compositionally biased region" description="Polar residues" evidence="20">
    <location>
        <begin position="724"/>
        <end position="734"/>
    </location>
</feature>
<dbReference type="InterPro" id="IPR016181">
    <property type="entry name" value="Acyl_CoA_acyltransferase"/>
</dbReference>
<dbReference type="InterPro" id="IPR036390">
    <property type="entry name" value="WH_DNA-bd_sf"/>
</dbReference>
<feature type="compositionally biased region" description="Low complexity" evidence="20">
    <location>
        <begin position="2226"/>
        <end position="2236"/>
    </location>
</feature>
<keyword evidence="5" id="KW-1017">Isopeptide bond</keyword>
<feature type="compositionally biased region" description="Polar residues" evidence="20">
    <location>
        <begin position="1269"/>
        <end position="1282"/>
    </location>
</feature>
<feature type="compositionally biased region" description="Polar residues" evidence="20">
    <location>
        <begin position="171"/>
        <end position="180"/>
    </location>
</feature>
<organism evidence="25 26">
    <name type="scientific">Cephus cinctus</name>
    <name type="common">Wheat stem sawfly</name>
    <dbReference type="NCBI Taxonomy" id="211228"/>
    <lineage>
        <taxon>Eukaryota</taxon>
        <taxon>Metazoa</taxon>
        <taxon>Ecdysozoa</taxon>
        <taxon>Arthropoda</taxon>
        <taxon>Hexapoda</taxon>
        <taxon>Insecta</taxon>
        <taxon>Pterygota</taxon>
        <taxon>Neoptera</taxon>
        <taxon>Endopterygota</taxon>
        <taxon>Hymenoptera</taxon>
        <taxon>Cephoidea</taxon>
        <taxon>Cephidae</taxon>
        <taxon>Cephus</taxon>
    </lineage>
</organism>
<keyword evidence="7" id="KW-0808">Transferase</keyword>
<dbReference type="InterPro" id="IPR050603">
    <property type="entry name" value="MYST_HAT"/>
</dbReference>
<feature type="domain" description="SAMD1-like winged helix (WH)" evidence="24">
    <location>
        <begin position="2"/>
        <end position="78"/>
    </location>
</feature>
<feature type="compositionally biased region" description="Polar residues" evidence="20">
    <location>
        <begin position="1499"/>
        <end position="1508"/>
    </location>
</feature>
<evidence type="ECO:0000259" key="24">
    <source>
        <dbReference type="PROSITE" id="PS52014"/>
    </source>
</evidence>
<keyword evidence="10 19" id="KW-0863">Zinc-finger</keyword>
<evidence type="ECO:0000256" key="20">
    <source>
        <dbReference type="SAM" id="MobiDB-lite"/>
    </source>
</evidence>
<gene>
    <name evidence="26" type="primary">LOC107263368</name>
</gene>
<feature type="compositionally biased region" description="Low complexity" evidence="20">
    <location>
        <begin position="439"/>
        <end position="453"/>
    </location>
</feature>
<feature type="compositionally biased region" description="Polar residues" evidence="20">
    <location>
        <begin position="1957"/>
        <end position="1974"/>
    </location>
</feature>
<feature type="compositionally biased region" description="Basic and acidic residues" evidence="20">
    <location>
        <begin position="1481"/>
        <end position="1498"/>
    </location>
</feature>
<feature type="compositionally biased region" description="Basic and acidic residues" evidence="20">
    <location>
        <begin position="1327"/>
        <end position="1388"/>
    </location>
</feature>
<dbReference type="InterPro" id="IPR013083">
    <property type="entry name" value="Znf_RING/FYVE/PHD"/>
</dbReference>
<protein>
    <recommendedName>
        <fullName evidence="3">histone acetyltransferase</fullName>
        <ecNumber evidence="3">2.3.1.48</ecNumber>
    </recommendedName>
</protein>
<dbReference type="SUPFAM" id="SSF46785">
    <property type="entry name" value="Winged helix' DNA-binding domain"/>
    <property type="match status" value="1"/>
</dbReference>
<evidence type="ECO:0000313" key="25">
    <source>
        <dbReference type="Proteomes" id="UP000694920"/>
    </source>
</evidence>
<feature type="region of interest" description="Disordered" evidence="20">
    <location>
        <begin position="865"/>
        <end position="885"/>
    </location>
</feature>
<feature type="compositionally biased region" description="Basic and acidic residues" evidence="20">
    <location>
        <begin position="1235"/>
        <end position="1250"/>
    </location>
</feature>
<keyword evidence="15" id="KW-0010">Activator</keyword>
<feature type="compositionally biased region" description="Polar residues" evidence="20">
    <location>
        <begin position="316"/>
        <end position="329"/>
    </location>
</feature>
<feature type="compositionally biased region" description="Basic residues" evidence="20">
    <location>
        <begin position="735"/>
        <end position="745"/>
    </location>
</feature>
<feature type="compositionally biased region" description="Basic and acidic residues" evidence="20">
    <location>
        <begin position="1744"/>
        <end position="1760"/>
    </location>
</feature>
<evidence type="ECO:0000256" key="9">
    <source>
        <dbReference type="ARBA" id="ARBA00022737"/>
    </source>
</evidence>
<accession>A0AAJ7BI70</accession>
<feature type="domain" description="H15" evidence="22">
    <location>
        <begin position="87"/>
        <end position="159"/>
    </location>
</feature>
<feature type="compositionally biased region" description="Basic and acidic residues" evidence="20">
    <location>
        <begin position="1530"/>
        <end position="1542"/>
    </location>
</feature>
<evidence type="ECO:0000256" key="16">
    <source>
        <dbReference type="ARBA" id="ARBA00023242"/>
    </source>
</evidence>
<dbReference type="FunFam" id="3.40.630.30:FF:000001">
    <property type="entry name" value="Histone acetyltransferase"/>
    <property type="match status" value="1"/>
</dbReference>
<keyword evidence="16" id="KW-0539">Nucleus</keyword>
<dbReference type="SMART" id="SM00526">
    <property type="entry name" value="H15"/>
    <property type="match status" value="1"/>
</dbReference>
<dbReference type="CDD" id="cd15489">
    <property type="entry name" value="PHD_SF"/>
    <property type="match status" value="1"/>
</dbReference>
<evidence type="ECO:0000256" key="15">
    <source>
        <dbReference type="ARBA" id="ARBA00023159"/>
    </source>
</evidence>
<evidence type="ECO:0000256" key="19">
    <source>
        <dbReference type="PROSITE-ProRule" id="PRU00146"/>
    </source>
</evidence>
<dbReference type="Gene3D" id="1.10.10.10">
    <property type="entry name" value="Winged helix-like DNA-binding domain superfamily/Winged helix DNA-binding domain"/>
    <property type="match status" value="2"/>
</dbReference>
<evidence type="ECO:0000256" key="7">
    <source>
        <dbReference type="ARBA" id="ARBA00022679"/>
    </source>
</evidence>
<feature type="compositionally biased region" description="Basic and acidic residues" evidence="20">
    <location>
        <begin position="1593"/>
        <end position="1620"/>
    </location>
</feature>
<feature type="compositionally biased region" description="Low complexity" evidence="20">
    <location>
        <begin position="1975"/>
        <end position="1986"/>
    </location>
</feature>
<feature type="region of interest" description="Disordered" evidence="20">
    <location>
        <begin position="422"/>
        <end position="536"/>
    </location>
</feature>
<dbReference type="InterPro" id="IPR019786">
    <property type="entry name" value="Zinc_finger_PHD-type_CS"/>
</dbReference>
<dbReference type="Pfam" id="PF01853">
    <property type="entry name" value="MOZ_SAS"/>
    <property type="match status" value="1"/>
</dbReference>
<feature type="compositionally biased region" description="Polar residues" evidence="20">
    <location>
        <begin position="1987"/>
        <end position="2008"/>
    </location>
</feature>
<keyword evidence="9" id="KW-0677">Repeat</keyword>
<dbReference type="GO" id="GO:0003677">
    <property type="term" value="F:DNA binding"/>
    <property type="evidence" value="ECO:0007669"/>
    <property type="project" value="InterPro"/>
</dbReference>
<evidence type="ECO:0000256" key="6">
    <source>
        <dbReference type="ARBA" id="ARBA00022553"/>
    </source>
</evidence>
<feature type="compositionally biased region" description="Acidic residues" evidence="20">
    <location>
        <begin position="1563"/>
        <end position="1574"/>
    </location>
</feature>
<feature type="compositionally biased region" description="Basic and acidic residues" evidence="20">
    <location>
        <begin position="1688"/>
        <end position="1705"/>
    </location>
</feature>
<evidence type="ECO:0000259" key="21">
    <source>
        <dbReference type="PROSITE" id="PS50016"/>
    </source>
</evidence>
<evidence type="ECO:0000256" key="10">
    <source>
        <dbReference type="ARBA" id="ARBA00022771"/>
    </source>
</evidence>
<feature type="region of interest" description="Disordered" evidence="20">
    <location>
        <begin position="1826"/>
        <end position="1846"/>
    </location>
</feature>
<dbReference type="InterPro" id="IPR048589">
    <property type="entry name" value="SAMD1-like_WH"/>
</dbReference>
<dbReference type="Pfam" id="PF17772">
    <property type="entry name" value="zf-MYST"/>
    <property type="match status" value="1"/>
</dbReference>
<dbReference type="KEGG" id="ccin:107263368"/>
<dbReference type="GO" id="GO:0010484">
    <property type="term" value="F:histone H3 acetyltransferase activity"/>
    <property type="evidence" value="ECO:0007669"/>
    <property type="project" value="TreeGrafter"/>
</dbReference>
<dbReference type="GO" id="GO:0000786">
    <property type="term" value="C:nucleosome"/>
    <property type="evidence" value="ECO:0007669"/>
    <property type="project" value="InterPro"/>
</dbReference>
<dbReference type="PROSITE" id="PS50016">
    <property type="entry name" value="ZF_PHD_2"/>
    <property type="match status" value="1"/>
</dbReference>
<dbReference type="GO" id="GO:0070776">
    <property type="term" value="C:MOZ/MORF histone acetyltransferase complex"/>
    <property type="evidence" value="ECO:0007669"/>
    <property type="project" value="TreeGrafter"/>
</dbReference>
<dbReference type="FunFam" id="3.30.60.60:FF:000001">
    <property type="entry name" value="Histone acetyltransferase"/>
    <property type="match status" value="1"/>
</dbReference>
<feature type="compositionally biased region" description="Basic and acidic residues" evidence="20">
    <location>
        <begin position="1439"/>
        <end position="1461"/>
    </location>
</feature>
<evidence type="ECO:0000256" key="1">
    <source>
        <dbReference type="ARBA" id="ARBA00004123"/>
    </source>
</evidence>
<comment type="catalytic activity">
    <reaction evidence="17">
        <text>L-lysyl-[protein] + acetyl-CoA = N(6)-acetyl-L-lysyl-[protein] + CoA + H(+)</text>
        <dbReference type="Rhea" id="RHEA:45948"/>
        <dbReference type="Rhea" id="RHEA-COMP:9752"/>
        <dbReference type="Rhea" id="RHEA-COMP:10731"/>
        <dbReference type="ChEBI" id="CHEBI:15378"/>
        <dbReference type="ChEBI" id="CHEBI:29969"/>
        <dbReference type="ChEBI" id="CHEBI:57287"/>
        <dbReference type="ChEBI" id="CHEBI:57288"/>
        <dbReference type="ChEBI" id="CHEBI:61930"/>
        <dbReference type="EC" id="2.3.1.48"/>
    </reaction>
</comment>
<dbReference type="PROSITE" id="PS01359">
    <property type="entry name" value="ZF_PHD_1"/>
    <property type="match status" value="1"/>
</dbReference>
<proteinExistence type="inferred from homology"/>
<feature type="compositionally biased region" description="Low complexity" evidence="20">
    <location>
        <begin position="469"/>
        <end position="485"/>
    </location>
</feature>
<name>A0AAJ7BI70_CEPCN</name>
<dbReference type="PANTHER" id="PTHR10615">
    <property type="entry name" value="HISTONE ACETYLTRANSFERASE"/>
    <property type="match status" value="1"/>
</dbReference>
<dbReference type="SUPFAM" id="SSF55729">
    <property type="entry name" value="Acyl-CoA N-acyltransferases (Nat)"/>
    <property type="match status" value="1"/>
</dbReference>
<feature type="compositionally biased region" description="Low complexity" evidence="20">
    <location>
        <begin position="808"/>
        <end position="829"/>
    </location>
</feature>
<dbReference type="EC" id="2.3.1.48" evidence="3"/>
<keyword evidence="11" id="KW-0862">Zinc</keyword>
<dbReference type="GO" id="GO:0003682">
    <property type="term" value="F:chromatin binding"/>
    <property type="evidence" value="ECO:0007669"/>
    <property type="project" value="TreeGrafter"/>
</dbReference>
<evidence type="ECO:0000256" key="8">
    <source>
        <dbReference type="ARBA" id="ARBA00022723"/>
    </source>
</evidence>
<feature type="compositionally biased region" description="Acidic residues" evidence="20">
    <location>
        <begin position="486"/>
        <end position="502"/>
    </location>
</feature>
<dbReference type="InterPro" id="IPR011011">
    <property type="entry name" value="Znf_FYVE_PHD"/>
</dbReference>
<keyword evidence="13" id="KW-0156">Chromatin regulator</keyword>
<dbReference type="Pfam" id="PF00628">
    <property type="entry name" value="PHD"/>
    <property type="match status" value="1"/>
</dbReference>
<keyword evidence="14" id="KW-0007">Acetylation</keyword>
<evidence type="ECO:0000256" key="4">
    <source>
        <dbReference type="ARBA" id="ARBA00022491"/>
    </source>
</evidence>
<dbReference type="GO" id="GO:0008270">
    <property type="term" value="F:zinc ion binding"/>
    <property type="evidence" value="ECO:0007669"/>
    <property type="project" value="UniProtKB-KW"/>
</dbReference>
<dbReference type="InterPro" id="IPR001965">
    <property type="entry name" value="Znf_PHD"/>
</dbReference>
<dbReference type="Proteomes" id="UP000694920">
    <property type="component" value="Unplaced"/>
</dbReference>
<feature type="compositionally biased region" description="Polar residues" evidence="20">
    <location>
        <begin position="774"/>
        <end position="783"/>
    </location>
</feature>
<feature type="compositionally biased region" description="Polar residues" evidence="20">
    <location>
        <begin position="1676"/>
        <end position="1687"/>
    </location>
</feature>
<feature type="region of interest" description="Disordered" evidence="20">
    <location>
        <begin position="2133"/>
        <end position="2239"/>
    </location>
</feature>
<dbReference type="Gene3D" id="3.30.60.60">
    <property type="entry name" value="N-acetyl transferase-like"/>
    <property type="match status" value="1"/>
</dbReference>
<dbReference type="GO" id="GO:0040029">
    <property type="term" value="P:epigenetic regulation of gene expression"/>
    <property type="evidence" value="ECO:0007669"/>
    <property type="project" value="UniProtKB-ARBA"/>
</dbReference>
<dbReference type="Gene3D" id="3.40.630.30">
    <property type="match status" value="1"/>
</dbReference>
<sequence length="2362" mass="259130">MGDHESADTWSAWFLDAIRKIRSQKQRPSVERICHAIRQHHNYHEEEIAEHLEIAVKRGDVLKIFNKGQSSYKDPGGLQSRPLKVGKATDLSKVVGKAVRELGERDGSNLKNIEKYVRQSHTVEEEADGDLRTALRLSAKRAVDRGFVIQDGRLFRQPDRPPNSAKKVPETSHNLSSDSLPNKLPAPLPICKECLGATTASNNNNTKRNVAEKLSRCSVCGAALHNSCAPAELSILVDRGATWSCDDCSPTCAGCKLERESQNYLVKCAGCVKCYHPSCLDPALDKKNKAPWSCRHCQTAHTPNTPKDDAKKQKNQDTASSADGNTPTSTRKRLSKMRENRKSGVSRKSLTVSTPGKKSSVAVAQVDSSSDGNAGVVSPRQPALMSSPVSQAPTQLAGQGRLLEEKNDRISKEKQKFFRLSAFNADHNKLKRVGGGNKSRSSQSISPRSSRGSTTPKKALAGRRVPTLSSSSSSEASDSDTSASESSDDDDENDENDEEEGSSSESSDSSSSEECEEGRSEPQKPGGPFSCDLNEDKPWGFAAAAAKLNVESPFFSNITNTFGAPLPKLDLSNKPTFGLHIQPAASPADSKKKQKERNPTTGGYASDSKVKPGSGQLKGLFDGLSHFFSAPSNSSRVRSGAQAPNYAPDRRKRPNADDFGTSSSKPHKSAKSNTVVPKMHEDERVRSERKKTEDKEESEPSRVPRPGIFTPSDESLFESEPKMTPSNLVKTAVNSKRHEHERRKMMKEQAVKCSGDNLSLSDPTKNDLRKKQAITESTQSIQTRHPEPAAIPHKSHPGPINPNPKSSPRACTSATTTNTTTTPRATPCSTRKDDSTPPQTLPPGVTQKDVDLFKEARERANRLTVVSEDEDTRVSASPGGTGPGVGTRNPAVIVFGRYEVETWYSSPFPQEYARLPKLFFCEFCLKYTKSRAVLDRHMDKCQWRHPPATEIYRCNGLSVFEIDGNVNKIYCQNLCLLAKLFLDHKTLYYDVEPFLFYAVTKNDKYGCHLIGYFSKEKHCPAQRYNVSCIMTLPQYQRQGFGRFLIEFSYLLSKVEAIPGTPEKPLSDLGRVSYHSFWKSVVLEYLDSHRAVNEIKLGDITKETGVSAHDIAMAMQLLGFIRSVYLPGEEKVKLAVVVDWDKVDAHMAKVRKSSRIKLDPDCLRWIPLLTQIPNPYQSPEEGGETSSEASPLAEPKPIPTIVEKIQRVKIKKRPRGRRNAARKSSPLKPKTPQRMVRRESKERVKELEKDSGNVADVEDEKEDMEVEGKNVSTCKTRGLTTPKSAALANTAKATPIVSSRRRIRTAKASVVETPTPAPTPVRKRKHSEKTESEDKEKVENSRKRTRESLREKEKEKERGKEKEKEKEKVKEREKEVEKEKVKEAEKESPAEPPKTPPKDASSGTTAKTPAVQKPTKKKSKLDDILMKVTSRQTKYLQAKQAKEKKALEDAQCNGKDEAKEVKTSSTVSRRGRTKASAVESAKVTELKSETSEKEGRKENTVVSTPSLSPSLEEVQDKPSKQLTIPEMFPRQSDRKESKTKSVEDSTIATQADSEIPTASPGEYEGGDEDEGEEEEPAPRPKSIPQSHCISPCITKEKSEKESSQDREISKSVEKSSPKKTELQLPAEEQTEQLKESPKEPKETQETPKEDVAPEVETPAAVPPAPLLAEKVHEKSENFLSDDQSPSESKTWDRAKDTKETLVHPKSESPSLNIPVKKDFPVVSAAAETPPTPSQEKLSIPIIEQDTGHLHAQPEEKQHSPESGKTTPHLENPGSVKRTPPSQPDLPSMGVYTPDSTTNSVHSLHYGQCDLDVSQLGLESPTSIASDLASQNSVERPPSALPSMPSSVPAPISTSVQITAPPVSVNIPNQVQYADCSMPQHTPPAHVAIHPMHQPHTPQPLQQPRTPQSHTPQSIPTQSPQPMPQSHTPQPLSQSHTPQSIPTQSPQPMPQSHTPQPLPQSHTPQPIPQSHTPQPMQLSLAQQSQNQQPMGHSQPAHQQTQSHSSKRASGSQTTHRSRSTQQSSRSHRATPPTSHTQSSQHTTAHPGHSTVAHGTHLPPQYQQTSSMTVPPVPHHSHSHAAHSHAMISQGNYMAVASQAFPTQNTYVIQHRGTRSGAPTPSTTATNFYIQTSAMPPHSHTPAPSLAPSGNHQAANSHSLAKLQQLTNGLEMIPPTPPPPMNLTPPPPIPHTMTPPQTSRQLPTPPQVPLGYTKNYYNVNTVPPPGTPGPSSRSTSRSSANANMASLAQPYASESLYRQTLDPGGACPQMQSAATRVSPNVALNTNLMAAAQYGYRVAQPATGYMNQAAQLGGFMNQASQLPVGVVNVPAPYSQDPHQQNPVYTTYHGYINGSLMQPLNGTMRPR</sequence>
<dbReference type="InterPro" id="IPR019787">
    <property type="entry name" value="Znf_PHD-finger"/>
</dbReference>
<evidence type="ECO:0000313" key="26">
    <source>
        <dbReference type="RefSeq" id="XP_015585953.1"/>
    </source>
</evidence>